<keyword evidence="3" id="KW-0238">DNA-binding</keyword>
<dbReference type="GO" id="GO:0043565">
    <property type="term" value="F:sequence-specific DNA binding"/>
    <property type="evidence" value="ECO:0007669"/>
    <property type="project" value="TreeGrafter"/>
</dbReference>
<gene>
    <name evidence="6" type="ORF">J057_14845</name>
</gene>
<evidence type="ECO:0000256" key="4">
    <source>
        <dbReference type="ARBA" id="ARBA00023163"/>
    </source>
</evidence>
<dbReference type="InterPro" id="IPR036390">
    <property type="entry name" value="WH_DNA-bd_sf"/>
</dbReference>
<organism evidence="6 7">
    <name type="scientific">Marinobacter nanhaiticus D15-8W</name>
    <dbReference type="NCBI Taxonomy" id="626887"/>
    <lineage>
        <taxon>Bacteria</taxon>
        <taxon>Pseudomonadati</taxon>
        <taxon>Pseudomonadota</taxon>
        <taxon>Gammaproteobacteria</taxon>
        <taxon>Pseudomonadales</taxon>
        <taxon>Marinobacteraceae</taxon>
        <taxon>Marinobacter</taxon>
    </lineage>
</organism>
<dbReference type="HOGENOM" id="CLU_039613_37_0_6"/>
<dbReference type="GO" id="GO:0003700">
    <property type="term" value="F:DNA-binding transcription factor activity"/>
    <property type="evidence" value="ECO:0007669"/>
    <property type="project" value="InterPro"/>
</dbReference>
<dbReference type="EMBL" id="APLQ01000014">
    <property type="protein sequence ID" value="ENO12689.1"/>
    <property type="molecule type" value="Genomic_DNA"/>
</dbReference>
<dbReference type="Gene3D" id="3.40.190.10">
    <property type="entry name" value="Periplasmic binding protein-like II"/>
    <property type="match status" value="2"/>
</dbReference>
<dbReference type="Proteomes" id="UP000013165">
    <property type="component" value="Unassembled WGS sequence"/>
</dbReference>
<dbReference type="InterPro" id="IPR036388">
    <property type="entry name" value="WH-like_DNA-bd_sf"/>
</dbReference>
<evidence type="ECO:0000313" key="6">
    <source>
        <dbReference type="EMBL" id="ENO12689.1"/>
    </source>
</evidence>
<keyword evidence="7" id="KW-1185">Reference proteome</keyword>
<name>N6VXW1_9GAMM</name>
<dbReference type="PROSITE" id="PS50931">
    <property type="entry name" value="HTH_LYSR"/>
    <property type="match status" value="1"/>
</dbReference>
<evidence type="ECO:0000256" key="2">
    <source>
        <dbReference type="ARBA" id="ARBA00023015"/>
    </source>
</evidence>
<dbReference type="InterPro" id="IPR005119">
    <property type="entry name" value="LysR_subst-bd"/>
</dbReference>
<comment type="similarity">
    <text evidence="1">Belongs to the LysR transcriptional regulatory family.</text>
</comment>
<dbReference type="Pfam" id="PF03466">
    <property type="entry name" value="LysR_substrate"/>
    <property type="match status" value="1"/>
</dbReference>
<reference evidence="6 7" key="1">
    <citation type="journal article" date="2013" name="Genome Announc.">
        <title>Genome Sequence of the Polycyclic Aromatic Hydrocarbon-Degrading Bacterium Strain Marinobacter nanhaiticus D15-8WT.</title>
        <authorList>
            <person name="Cui Z."/>
            <person name="Gao W."/>
            <person name="Li Q."/>
            <person name="Xu G."/>
            <person name="Zheng L."/>
        </authorList>
    </citation>
    <scope>NUCLEOTIDE SEQUENCE [LARGE SCALE GENOMIC DNA]</scope>
    <source>
        <strain evidence="6 7">D15-8W</strain>
    </source>
</reference>
<dbReference type="GO" id="GO:0006351">
    <property type="term" value="P:DNA-templated transcription"/>
    <property type="evidence" value="ECO:0007669"/>
    <property type="project" value="TreeGrafter"/>
</dbReference>
<dbReference type="PANTHER" id="PTHR30537:SF26">
    <property type="entry name" value="GLYCINE CLEAVAGE SYSTEM TRANSCRIPTIONAL ACTIVATOR"/>
    <property type="match status" value="1"/>
</dbReference>
<dbReference type="SUPFAM" id="SSF53850">
    <property type="entry name" value="Periplasmic binding protein-like II"/>
    <property type="match status" value="1"/>
</dbReference>
<dbReference type="AlphaFoldDB" id="N6VXW1"/>
<dbReference type="STRING" id="626887.J057_14845"/>
<dbReference type="SUPFAM" id="SSF46785">
    <property type="entry name" value="Winged helix' DNA-binding domain"/>
    <property type="match status" value="1"/>
</dbReference>
<dbReference type="RefSeq" id="WP_004580919.1">
    <property type="nucleotide sequence ID" value="NZ_AP028878.1"/>
</dbReference>
<keyword evidence="4" id="KW-0804">Transcription</keyword>
<dbReference type="InterPro" id="IPR000847">
    <property type="entry name" value="LysR_HTH_N"/>
</dbReference>
<sequence length="309" mass="35021">MSKPSYKSLEVFEAVARLKSYAKAANELCIDYTGVSKHVKALEAYYNLRLIGKPGKELELTAVGEDVANRLSIGFEAINSACSAMRDNPKLEVKVPVTFGLRWLLENAPYELLGDNVNFHIAWRHSVDFLQERFDLAIIFSDEVSTNYFYKERLVAVADPLYLEKFLSKGKIDKNKIKEAVLVSPSINKSDWYVYFARSQLNQSLIEEAKILVADSMNSALDIVERIGGITVVDILYVQKELESGKLIPVFDYIVETGLGYKLVCPKTMEDSRIYRSFLDWLVTHPCLIDSASLSKLKLRLIPWTNESV</sequence>
<comment type="caution">
    <text evidence="6">The sequence shown here is derived from an EMBL/GenBank/DDBJ whole genome shotgun (WGS) entry which is preliminary data.</text>
</comment>
<dbReference type="eggNOG" id="COG0583">
    <property type="taxonomic scope" value="Bacteria"/>
</dbReference>
<keyword evidence="2" id="KW-0805">Transcription regulation</keyword>
<evidence type="ECO:0000256" key="1">
    <source>
        <dbReference type="ARBA" id="ARBA00009437"/>
    </source>
</evidence>
<dbReference type="PANTHER" id="PTHR30537">
    <property type="entry name" value="HTH-TYPE TRANSCRIPTIONAL REGULATOR"/>
    <property type="match status" value="1"/>
</dbReference>
<evidence type="ECO:0000256" key="3">
    <source>
        <dbReference type="ARBA" id="ARBA00023125"/>
    </source>
</evidence>
<feature type="domain" description="HTH lysR-type" evidence="5">
    <location>
        <begin position="4"/>
        <end position="61"/>
    </location>
</feature>
<dbReference type="OrthoDB" id="5877876at2"/>
<dbReference type="InterPro" id="IPR058163">
    <property type="entry name" value="LysR-type_TF_proteobact-type"/>
</dbReference>
<accession>N6VXW1</accession>
<evidence type="ECO:0000259" key="5">
    <source>
        <dbReference type="PROSITE" id="PS50931"/>
    </source>
</evidence>
<dbReference type="Pfam" id="PF00126">
    <property type="entry name" value="HTH_1"/>
    <property type="match status" value="1"/>
</dbReference>
<dbReference type="Gene3D" id="1.10.10.10">
    <property type="entry name" value="Winged helix-like DNA-binding domain superfamily/Winged helix DNA-binding domain"/>
    <property type="match status" value="1"/>
</dbReference>
<evidence type="ECO:0000313" key="7">
    <source>
        <dbReference type="Proteomes" id="UP000013165"/>
    </source>
</evidence>
<protein>
    <submittedName>
        <fullName evidence="6">LysR family transcriptional regulator</fullName>
    </submittedName>
</protein>
<proteinExistence type="inferred from homology"/>